<dbReference type="Proteomes" id="UP000469430">
    <property type="component" value="Unassembled WGS sequence"/>
</dbReference>
<gene>
    <name evidence="1" type="ORF">GRI97_01080</name>
</gene>
<name>A0A6I4TR32_9SPHN</name>
<dbReference type="RefSeq" id="WP_161389307.1">
    <property type="nucleotide sequence ID" value="NZ_JBHSCP010000001.1"/>
</dbReference>
<accession>A0A6I4TR32</accession>
<organism evidence="1 2">
    <name type="scientific">Croceibacterium xixiisoli</name>
    <dbReference type="NCBI Taxonomy" id="1476466"/>
    <lineage>
        <taxon>Bacteria</taxon>
        <taxon>Pseudomonadati</taxon>
        <taxon>Pseudomonadota</taxon>
        <taxon>Alphaproteobacteria</taxon>
        <taxon>Sphingomonadales</taxon>
        <taxon>Erythrobacteraceae</taxon>
        <taxon>Croceibacterium</taxon>
    </lineage>
</organism>
<comment type="caution">
    <text evidence="1">The sequence shown here is derived from an EMBL/GenBank/DDBJ whole genome shotgun (WGS) entry which is preliminary data.</text>
</comment>
<dbReference type="AlphaFoldDB" id="A0A6I4TR32"/>
<proteinExistence type="predicted"/>
<evidence type="ECO:0000313" key="1">
    <source>
        <dbReference type="EMBL" id="MXO97580.1"/>
    </source>
</evidence>
<keyword evidence="2" id="KW-1185">Reference proteome</keyword>
<evidence type="ECO:0000313" key="2">
    <source>
        <dbReference type="Proteomes" id="UP000469430"/>
    </source>
</evidence>
<dbReference type="OrthoDB" id="7211161at2"/>
<sequence length="155" mass="16586">MAGSRFSLGRLGLKILSGIVGGTATIAMPAAAQSISPEQAPAAWLAYADHVTRAVIGWIEADSEPAVRLRTYLDAMRSDPAQPTAPLLLKIWIDPAGIVSRIEHAPFAHAQANADCHTLLAGRSLDQPPPRGMLLPLRVMVQLPPRQDPEVQQGF</sequence>
<dbReference type="EMBL" id="WTYJ01000001">
    <property type="protein sequence ID" value="MXO97580.1"/>
    <property type="molecule type" value="Genomic_DNA"/>
</dbReference>
<protein>
    <submittedName>
        <fullName evidence="1">Uncharacterized protein</fullName>
    </submittedName>
</protein>
<reference evidence="1 2" key="1">
    <citation type="submission" date="2019-12" db="EMBL/GenBank/DDBJ databases">
        <title>Genomic-based taxomic classification of the family Erythrobacteraceae.</title>
        <authorList>
            <person name="Xu L."/>
        </authorList>
    </citation>
    <scope>NUCLEOTIDE SEQUENCE [LARGE SCALE GENOMIC DNA]</scope>
    <source>
        <strain evidence="1 2">S36</strain>
    </source>
</reference>